<keyword evidence="2" id="KW-1185">Reference proteome</keyword>
<accession>A0A2I0T998</accession>
<name>A0A2I0T998_LIMLA</name>
<evidence type="ECO:0000313" key="2">
    <source>
        <dbReference type="Proteomes" id="UP000233556"/>
    </source>
</evidence>
<organism evidence="1 2">
    <name type="scientific">Limosa lapponica baueri</name>
    <dbReference type="NCBI Taxonomy" id="1758121"/>
    <lineage>
        <taxon>Eukaryota</taxon>
        <taxon>Metazoa</taxon>
        <taxon>Chordata</taxon>
        <taxon>Craniata</taxon>
        <taxon>Vertebrata</taxon>
        <taxon>Euteleostomi</taxon>
        <taxon>Archelosauria</taxon>
        <taxon>Archosauria</taxon>
        <taxon>Dinosauria</taxon>
        <taxon>Saurischia</taxon>
        <taxon>Theropoda</taxon>
        <taxon>Coelurosauria</taxon>
        <taxon>Aves</taxon>
        <taxon>Neognathae</taxon>
        <taxon>Neoaves</taxon>
        <taxon>Charadriiformes</taxon>
        <taxon>Scolopacidae</taxon>
        <taxon>Limosa</taxon>
    </lineage>
</organism>
<dbReference type="OrthoDB" id="429813at2759"/>
<reference evidence="2" key="1">
    <citation type="submission" date="2017-11" db="EMBL/GenBank/DDBJ databases">
        <authorList>
            <person name="Lima N.C."/>
            <person name="Parody-Merino A.M."/>
            <person name="Battley P.F."/>
            <person name="Fidler A.E."/>
            <person name="Prosdocimi F."/>
        </authorList>
    </citation>
    <scope>NUCLEOTIDE SEQUENCE [LARGE SCALE GENOMIC DNA]</scope>
</reference>
<dbReference type="Proteomes" id="UP000233556">
    <property type="component" value="Unassembled WGS sequence"/>
</dbReference>
<dbReference type="AlphaFoldDB" id="A0A2I0T998"/>
<proteinExistence type="predicted"/>
<gene>
    <name evidence="1" type="ORF">llap_19313</name>
</gene>
<sequence>MEQYVMSTFKRNPLEQAFRTPNAHLTSNYLINQYWITVSHKAPAILYDLYMRLTGRKPRERSKKPKRRENHAIIWKLKLSN</sequence>
<reference evidence="2" key="2">
    <citation type="submission" date="2017-12" db="EMBL/GenBank/DDBJ databases">
        <title>Genome sequence of the Bar-tailed Godwit (Limosa lapponica baueri).</title>
        <authorList>
            <person name="Lima N.C.B."/>
            <person name="Parody-Merino A.M."/>
            <person name="Battley P.F."/>
            <person name="Fidler A.E."/>
            <person name="Prosdocimi F."/>
        </authorList>
    </citation>
    <scope>NUCLEOTIDE SEQUENCE [LARGE SCALE GENOMIC DNA]</scope>
</reference>
<dbReference type="EMBL" id="KZ514804">
    <property type="protein sequence ID" value="PKU30383.1"/>
    <property type="molecule type" value="Genomic_DNA"/>
</dbReference>
<protein>
    <submittedName>
        <fullName evidence="1">Fatty acyl-reductase 2</fullName>
    </submittedName>
</protein>
<evidence type="ECO:0000313" key="1">
    <source>
        <dbReference type="EMBL" id="PKU30383.1"/>
    </source>
</evidence>